<comment type="catalytic activity">
    <reaction evidence="12">
        <text>L-tyrosyl-[glycogenin] + UDP-alpha-D-glucose = alpha-D-glucosyl-L-tyrosyl-[glycogenin] + UDP + H(+)</text>
        <dbReference type="Rhea" id="RHEA:23360"/>
        <dbReference type="Rhea" id="RHEA-COMP:14604"/>
        <dbReference type="Rhea" id="RHEA-COMP:14605"/>
        <dbReference type="ChEBI" id="CHEBI:15378"/>
        <dbReference type="ChEBI" id="CHEBI:46858"/>
        <dbReference type="ChEBI" id="CHEBI:58223"/>
        <dbReference type="ChEBI" id="CHEBI:58885"/>
        <dbReference type="ChEBI" id="CHEBI:140573"/>
        <dbReference type="EC" id="2.4.1.186"/>
    </reaction>
</comment>
<keyword evidence="6" id="KW-0320">Glycogen biosynthesis</keyword>
<organism evidence="15 16">
    <name type="scientific">Rhizophlyctis rosea</name>
    <dbReference type="NCBI Taxonomy" id="64517"/>
    <lineage>
        <taxon>Eukaryota</taxon>
        <taxon>Fungi</taxon>
        <taxon>Fungi incertae sedis</taxon>
        <taxon>Chytridiomycota</taxon>
        <taxon>Chytridiomycota incertae sedis</taxon>
        <taxon>Chytridiomycetes</taxon>
        <taxon>Rhizophlyctidales</taxon>
        <taxon>Rhizophlyctidaceae</taxon>
        <taxon>Rhizophlyctis</taxon>
    </lineage>
</organism>
<dbReference type="InterPro" id="IPR050587">
    <property type="entry name" value="GNT1/Glycosyltrans_8"/>
</dbReference>
<comment type="catalytic activity">
    <reaction evidence="11">
        <text>[1,4-alpha-D-glucosyl](n)-L-tyrosyl-[glycogenin] + UDP-alpha-D-glucose = [1,4-alpha-D-glucosyl](n+1)-L-tyrosyl-[glycogenin] + UDP + H(+)</text>
        <dbReference type="Rhea" id="RHEA:56560"/>
        <dbReference type="Rhea" id="RHEA-COMP:14606"/>
        <dbReference type="Rhea" id="RHEA-COMP:14607"/>
        <dbReference type="ChEBI" id="CHEBI:15378"/>
        <dbReference type="ChEBI" id="CHEBI:58223"/>
        <dbReference type="ChEBI" id="CHEBI:58885"/>
        <dbReference type="ChEBI" id="CHEBI:140574"/>
        <dbReference type="EC" id="2.4.1.186"/>
    </reaction>
</comment>
<keyword evidence="8" id="KW-0464">Manganese</keyword>
<evidence type="ECO:0000256" key="7">
    <source>
        <dbReference type="ARBA" id="ARBA00023180"/>
    </source>
</evidence>
<keyword evidence="3" id="KW-0963">Cytoplasm</keyword>
<comment type="function">
    <text evidence="13">Self-glucosylating initiator of glycogen synthesis. It catalyzes the formation of a short alpha (1,4)-glucosyl chain covalently attached via a glucose 1-O-tyrosyl linkage to internal tyrosine residues and these chains act as primers for the elongation reaction catalyzed by glycogen synthase.</text>
</comment>
<reference evidence="15" key="1">
    <citation type="submission" date="2020-05" db="EMBL/GenBank/DDBJ databases">
        <title>Phylogenomic resolution of chytrid fungi.</title>
        <authorList>
            <person name="Stajich J.E."/>
            <person name="Amses K."/>
            <person name="Simmons R."/>
            <person name="Seto K."/>
            <person name="Myers J."/>
            <person name="Bonds A."/>
            <person name="Quandt C.A."/>
            <person name="Barry K."/>
            <person name="Liu P."/>
            <person name="Grigoriev I."/>
            <person name="Longcore J.E."/>
            <person name="James T.Y."/>
        </authorList>
    </citation>
    <scope>NUCLEOTIDE SEQUENCE</scope>
    <source>
        <strain evidence="15">JEL0318</strain>
    </source>
</reference>
<evidence type="ECO:0000256" key="12">
    <source>
        <dbReference type="ARBA" id="ARBA00052293"/>
    </source>
</evidence>
<comment type="similarity">
    <text evidence="9">Belongs to the glycosyltransferase 8 family. Glycogenin subfamily.</text>
</comment>
<dbReference type="GO" id="GO:0005978">
    <property type="term" value="P:glycogen biosynthetic process"/>
    <property type="evidence" value="ECO:0007669"/>
    <property type="project" value="UniProtKB-KW"/>
</dbReference>
<gene>
    <name evidence="15" type="primary">GYG2</name>
    <name evidence="15" type="ORF">HK097_004454</name>
</gene>
<evidence type="ECO:0000256" key="8">
    <source>
        <dbReference type="ARBA" id="ARBA00023211"/>
    </source>
</evidence>
<name>A0AAD5X3J2_9FUNG</name>
<evidence type="ECO:0000256" key="2">
    <source>
        <dbReference type="ARBA" id="ARBA00004496"/>
    </source>
</evidence>
<evidence type="ECO:0000256" key="13">
    <source>
        <dbReference type="ARBA" id="ARBA00057883"/>
    </source>
</evidence>
<feature type="region of interest" description="Disordered" evidence="14">
    <location>
        <begin position="376"/>
        <end position="423"/>
    </location>
</feature>
<dbReference type="Proteomes" id="UP001212841">
    <property type="component" value="Unassembled WGS sequence"/>
</dbReference>
<comment type="caution">
    <text evidence="15">The sequence shown here is derived from an EMBL/GenBank/DDBJ whole genome shotgun (WGS) entry which is preliminary data.</text>
</comment>
<evidence type="ECO:0000256" key="6">
    <source>
        <dbReference type="ARBA" id="ARBA00023056"/>
    </source>
</evidence>
<dbReference type="GO" id="GO:0046872">
    <property type="term" value="F:metal ion binding"/>
    <property type="evidence" value="ECO:0007669"/>
    <property type="project" value="UniProtKB-KW"/>
</dbReference>
<keyword evidence="5" id="KW-0479">Metal-binding</keyword>
<comment type="cofactor">
    <cofactor evidence="1">
        <name>Mn(2+)</name>
        <dbReference type="ChEBI" id="CHEBI:29035"/>
    </cofactor>
</comment>
<keyword evidence="4" id="KW-0808">Transferase</keyword>
<protein>
    <recommendedName>
        <fullName evidence="10">glycogenin glucosyltransferase</fullName>
        <ecNumber evidence="10">2.4.1.186</ecNumber>
    </recommendedName>
</protein>
<dbReference type="InterPro" id="IPR002495">
    <property type="entry name" value="Glyco_trans_8"/>
</dbReference>
<comment type="subcellular location">
    <subcellularLocation>
        <location evidence="2">Cytoplasm</location>
    </subcellularLocation>
</comment>
<feature type="compositionally biased region" description="Low complexity" evidence="14">
    <location>
        <begin position="405"/>
        <end position="421"/>
    </location>
</feature>
<dbReference type="EMBL" id="JADGJD010000214">
    <property type="protein sequence ID" value="KAJ3053360.1"/>
    <property type="molecule type" value="Genomic_DNA"/>
</dbReference>
<dbReference type="GO" id="GO:0005737">
    <property type="term" value="C:cytoplasm"/>
    <property type="evidence" value="ECO:0007669"/>
    <property type="project" value="UniProtKB-SubCell"/>
</dbReference>
<dbReference type="SUPFAM" id="SSF53448">
    <property type="entry name" value="Nucleotide-diphospho-sugar transferases"/>
    <property type="match status" value="1"/>
</dbReference>
<dbReference type="AlphaFoldDB" id="A0AAD5X3J2"/>
<feature type="region of interest" description="Disordered" evidence="14">
    <location>
        <begin position="462"/>
        <end position="569"/>
    </location>
</feature>
<evidence type="ECO:0000256" key="14">
    <source>
        <dbReference type="SAM" id="MobiDB-lite"/>
    </source>
</evidence>
<dbReference type="PANTHER" id="PTHR11183">
    <property type="entry name" value="GLYCOGENIN SUBFAMILY MEMBER"/>
    <property type="match status" value="1"/>
</dbReference>
<dbReference type="CDD" id="cd02537">
    <property type="entry name" value="GT8_Glycogenin"/>
    <property type="match status" value="1"/>
</dbReference>
<dbReference type="Gene3D" id="3.90.550.10">
    <property type="entry name" value="Spore Coat Polysaccharide Biosynthesis Protein SpsA, Chain A"/>
    <property type="match status" value="1"/>
</dbReference>
<feature type="compositionally biased region" description="Polar residues" evidence="14">
    <location>
        <begin position="555"/>
        <end position="569"/>
    </location>
</feature>
<evidence type="ECO:0000313" key="16">
    <source>
        <dbReference type="Proteomes" id="UP001212841"/>
    </source>
</evidence>
<evidence type="ECO:0000313" key="15">
    <source>
        <dbReference type="EMBL" id="KAJ3053360.1"/>
    </source>
</evidence>
<keyword evidence="7" id="KW-0325">Glycoprotein</keyword>
<evidence type="ECO:0000256" key="9">
    <source>
        <dbReference type="ARBA" id="ARBA00038162"/>
    </source>
</evidence>
<evidence type="ECO:0000256" key="5">
    <source>
        <dbReference type="ARBA" id="ARBA00022723"/>
    </source>
</evidence>
<sequence length="621" mass="67309">MPAQHANYAYVTLLTSDNYLPGTLTLGASVKATGTPHPVVVLITPESVSAVAVQQLHNVFDQVIHVPTVRSSDHSNLRLLGRRELDITYTKIHVFDPDVVPFERVVFMDSDVLVLRNVDALFNYLDNGEIFAAAPDVGWPDCFNSGVFVCRPDGRTFTALERHSKQVGSFDGGDQGLLNSYFDNWSTGRSKSGASGPNEFTGRLPFTFNVTPSAFYSYLPAYMNFYRDISVVHFIGQDKPWFAGRSADGNVINGGAVQGATLDLYKRWWSVYDKVRGGVQKQNVGGRDQSYAGSWGTRAPSPGRSAQPSPSQPNFEGGGNSADIHEFSNYRIQWNEAELSPTKGTSAAELLSPSIEKPEMNLLDDDAPLVPVASVTRDGLQRPASPRVASPVPRLSTPNAPQKRQPSPLSPQHQQQQAQVHHPTRYEAFEREISAHAQNYQEPSGDLGNYRVAWDQNELGRRGRELSDVSGQDDDEEITRREEETEEAFLNRLRPTSAGSSRGIPGIITPQGDSSSNTPRAGVSPAPTPAPTPIGKPSSPAPQYVNPPAFGRGSGSDTPTNSVSTGTAQRIQTTTTVVKKVITTTKTAPDGTKTVTQQEIISAGEPVIATAADREKRGAAQ</sequence>
<dbReference type="EC" id="2.4.1.186" evidence="10"/>
<feature type="region of interest" description="Disordered" evidence="14">
    <location>
        <begin position="282"/>
        <end position="322"/>
    </location>
</feature>
<accession>A0AAD5X3J2</accession>
<proteinExistence type="inferred from homology"/>
<evidence type="ECO:0000256" key="1">
    <source>
        <dbReference type="ARBA" id="ARBA00001936"/>
    </source>
</evidence>
<keyword evidence="16" id="KW-1185">Reference proteome</keyword>
<dbReference type="GO" id="GO:0008466">
    <property type="term" value="F:glycogenin glucosyltransferase activity"/>
    <property type="evidence" value="ECO:0007669"/>
    <property type="project" value="UniProtKB-EC"/>
</dbReference>
<dbReference type="InterPro" id="IPR029044">
    <property type="entry name" value="Nucleotide-diphossugar_trans"/>
</dbReference>
<dbReference type="Pfam" id="PF01501">
    <property type="entry name" value="Glyco_transf_8"/>
    <property type="match status" value="1"/>
</dbReference>
<evidence type="ECO:0000256" key="4">
    <source>
        <dbReference type="ARBA" id="ARBA00022679"/>
    </source>
</evidence>
<evidence type="ECO:0000256" key="11">
    <source>
        <dbReference type="ARBA" id="ARBA00050886"/>
    </source>
</evidence>
<dbReference type="FunFam" id="3.90.550.10:FF:000092">
    <property type="entry name" value="Glycogenin 2"/>
    <property type="match status" value="1"/>
</dbReference>
<feature type="compositionally biased region" description="Polar residues" evidence="14">
    <location>
        <begin position="304"/>
        <end position="314"/>
    </location>
</feature>
<evidence type="ECO:0000256" key="10">
    <source>
        <dbReference type="ARBA" id="ARBA00038934"/>
    </source>
</evidence>
<evidence type="ECO:0000256" key="3">
    <source>
        <dbReference type="ARBA" id="ARBA00022490"/>
    </source>
</evidence>